<gene>
    <name evidence="6" type="ORF">FB45DRAFT_920555</name>
</gene>
<accession>A0AAD7BPQ8</accession>
<keyword evidence="7" id="KW-1185">Reference proteome</keyword>
<evidence type="ECO:0000256" key="1">
    <source>
        <dbReference type="ARBA" id="ARBA00022723"/>
    </source>
</evidence>
<keyword evidence="1" id="KW-0479">Metal-binding</keyword>
<feature type="domain" description="MYND-type" evidence="5">
    <location>
        <begin position="388"/>
        <end position="427"/>
    </location>
</feature>
<dbReference type="InterPro" id="IPR002893">
    <property type="entry name" value="Znf_MYND"/>
</dbReference>
<evidence type="ECO:0000313" key="6">
    <source>
        <dbReference type="EMBL" id="KAJ7627043.1"/>
    </source>
</evidence>
<reference evidence="6" key="1">
    <citation type="submission" date="2023-03" db="EMBL/GenBank/DDBJ databases">
        <title>Massive genome expansion in bonnet fungi (Mycena s.s.) driven by repeated elements and novel gene families across ecological guilds.</title>
        <authorList>
            <consortium name="Lawrence Berkeley National Laboratory"/>
            <person name="Harder C.B."/>
            <person name="Miyauchi S."/>
            <person name="Viragh M."/>
            <person name="Kuo A."/>
            <person name="Thoen E."/>
            <person name="Andreopoulos B."/>
            <person name="Lu D."/>
            <person name="Skrede I."/>
            <person name="Drula E."/>
            <person name="Henrissat B."/>
            <person name="Morin E."/>
            <person name="Kohler A."/>
            <person name="Barry K."/>
            <person name="LaButti K."/>
            <person name="Morin E."/>
            <person name="Salamov A."/>
            <person name="Lipzen A."/>
            <person name="Mereny Z."/>
            <person name="Hegedus B."/>
            <person name="Baldrian P."/>
            <person name="Stursova M."/>
            <person name="Weitz H."/>
            <person name="Taylor A."/>
            <person name="Grigoriev I.V."/>
            <person name="Nagy L.G."/>
            <person name="Martin F."/>
            <person name="Kauserud H."/>
        </authorList>
    </citation>
    <scope>NUCLEOTIDE SEQUENCE</scope>
    <source>
        <strain evidence="6">9284</strain>
    </source>
</reference>
<dbReference type="Proteomes" id="UP001221142">
    <property type="component" value="Unassembled WGS sequence"/>
</dbReference>
<evidence type="ECO:0000256" key="4">
    <source>
        <dbReference type="PROSITE-ProRule" id="PRU00134"/>
    </source>
</evidence>
<dbReference type="SUPFAM" id="SSF144232">
    <property type="entry name" value="HIT/MYND zinc finger-like"/>
    <property type="match status" value="1"/>
</dbReference>
<dbReference type="Pfam" id="PF01753">
    <property type="entry name" value="zf-MYND"/>
    <property type="match status" value="1"/>
</dbReference>
<proteinExistence type="predicted"/>
<sequence>MANVPYSRELFRSVTATPMRYITAAHQQNLAGLEALRDLAKVWADIPQTAELGAVDVFLSHLREDLVPTPSTPGQWQHIDGNFAFMSLYALSFMDNVLDNPNFSTQTDAIFSGLPGIIKWSQYIYDAQLEDVHQLIQLLSACVQFQNSKWAPTLANIPGGLELVTKLWMWGGVSGSVDAARVLALIIVYPTSRGERDRLDRVVEAADGDAAAIARLAIRQVKKATKTLDTETKQKDLSVFVNVISPLCRPLPPSPHPLHQAFFDGGVITALTRSFATVSRLIPSTGFLRALLDCSPAFPQMIYHDLVKMALRIVREILPPYTVYRSLVGAVAPFLQEFREPRYKALLAQPMVSDSFAPFLATLERRLPAMAQYEDGGREGAASSRCHNIKCQRLNAQLKRCEACQTVYYCSVECQRFDWETTHRKLCQPFAMERPLGHRAKRDIECVRVIAKYTADTNHIRFRAIAERDFLDTPHDQLIPWIDFTCVPETLSIKLVQEAVEWDPNLPPFMERCRSWGVITVGCSRRNGTRNENLWLPAGRRDFWTDESAGELELDLGWLSFEDDTE</sequence>
<evidence type="ECO:0000259" key="5">
    <source>
        <dbReference type="PROSITE" id="PS50865"/>
    </source>
</evidence>
<dbReference type="EMBL" id="JARKIF010000011">
    <property type="protein sequence ID" value="KAJ7627043.1"/>
    <property type="molecule type" value="Genomic_DNA"/>
</dbReference>
<evidence type="ECO:0000256" key="3">
    <source>
        <dbReference type="ARBA" id="ARBA00022833"/>
    </source>
</evidence>
<organism evidence="6 7">
    <name type="scientific">Roridomyces roridus</name>
    <dbReference type="NCBI Taxonomy" id="1738132"/>
    <lineage>
        <taxon>Eukaryota</taxon>
        <taxon>Fungi</taxon>
        <taxon>Dikarya</taxon>
        <taxon>Basidiomycota</taxon>
        <taxon>Agaricomycotina</taxon>
        <taxon>Agaricomycetes</taxon>
        <taxon>Agaricomycetidae</taxon>
        <taxon>Agaricales</taxon>
        <taxon>Marasmiineae</taxon>
        <taxon>Mycenaceae</taxon>
        <taxon>Roridomyces</taxon>
    </lineage>
</organism>
<keyword evidence="3" id="KW-0862">Zinc</keyword>
<name>A0AAD7BPQ8_9AGAR</name>
<dbReference type="Gene3D" id="6.10.140.2220">
    <property type="match status" value="1"/>
</dbReference>
<dbReference type="AlphaFoldDB" id="A0AAD7BPQ8"/>
<keyword evidence="2 4" id="KW-0863">Zinc-finger</keyword>
<protein>
    <recommendedName>
        <fullName evidence="5">MYND-type domain-containing protein</fullName>
    </recommendedName>
</protein>
<evidence type="ECO:0000256" key="2">
    <source>
        <dbReference type="ARBA" id="ARBA00022771"/>
    </source>
</evidence>
<dbReference type="GO" id="GO:0008270">
    <property type="term" value="F:zinc ion binding"/>
    <property type="evidence" value="ECO:0007669"/>
    <property type="project" value="UniProtKB-KW"/>
</dbReference>
<dbReference type="PROSITE" id="PS50865">
    <property type="entry name" value="ZF_MYND_2"/>
    <property type="match status" value="1"/>
</dbReference>
<evidence type="ECO:0000313" key="7">
    <source>
        <dbReference type="Proteomes" id="UP001221142"/>
    </source>
</evidence>
<comment type="caution">
    <text evidence="6">The sequence shown here is derived from an EMBL/GenBank/DDBJ whole genome shotgun (WGS) entry which is preliminary data.</text>
</comment>